<dbReference type="Proteomes" id="UP000477651">
    <property type="component" value="Unassembled WGS sequence"/>
</dbReference>
<sequence length="75" mass="7693">MLQDRIGASVVISGTGSGASFNASHSKAKLNYQQVHTQSGLTAGQGGMTFTVGNNTHLKGGIIDSTAPAIKTFKE</sequence>
<dbReference type="AlphaFoldDB" id="A0A6L9YA45"/>
<reference evidence="1 2" key="1">
    <citation type="submission" date="2020-02" db="EMBL/GenBank/DDBJ databases">
        <title>Pelistega sp. NLN82 were isolated from wild rodents of the Hainan Island.</title>
        <authorList>
            <person name="Niu N."/>
            <person name="Zhou J."/>
        </authorList>
    </citation>
    <scope>NUCLEOTIDE SEQUENCE [LARGE SCALE GENOMIC DNA]</scope>
    <source>
        <strain evidence="1 2">NLN82</strain>
    </source>
</reference>
<name>A0A6L9YA45_9BURK</name>
<comment type="caution">
    <text evidence="1">The sequence shown here is derived from an EMBL/GenBank/DDBJ whole genome shotgun (WGS) entry which is preliminary data.</text>
</comment>
<proteinExistence type="predicted"/>
<evidence type="ECO:0000313" key="1">
    <source>
        <dbReference type="EMBL" id="NEN76647.1"/>
    </source>
</evidence>
<gene>
    <name evidence="1" type="ORF">F9B74_10095</name>
</gene>
<protein>
    <submittedName>
        <fullName evidence="1">Uncharacterized protein</fullName>
    </submittedName>
</protein>
<evidence type="ECO:0000313" key="2">
    <source>
        <dbReference type="Proteomes" id="UP000477651"/>
    </source>
</evidence>
<organism evidence="1 2">
    <name type="scientific">Pelistega ratti</name>
    <dbReference type="NCBI Taxonomy" id="2652177"/>
    <lineage>
        <taxon>Bacteria</taxon>
        <taxon>Pseudomonadati</taxon>
        <taxon>Pseudomonadota</taxon>
        <taxon>Betaproteobacteria</taxon>
        <taxon>Burkholderiales</taxon>
        <taxon>Alcaligenaceae</taxon>
        <taxon>Pelistega</taxon>
    </lineage>
</organism>
<dbReference type="EMBL" id="JAAGYR010000033">
    <property type="protein sequence ID" value="NEN76647.1"/>
    <property type="molecule type" value="Genomic_DNA"/>
</dbReference>
<accession>A0A6L9YA45</accession>
<keyword evidence="2" id="KW-1185">Reference proteome</keyword>